<proteinExistence type="predicted"/>
<dbReference type="SUPFAM" id="SSF54909">
    <property type="entry name" value="Dimeric alpha+beta barrel"/>
    <property type="match status" value="2"/>
</dbReference>
<sequence length="215" mass="22610">MKNYKASYIEMKAAEGQTEKFAGFLSDAAPLVKQTEPGTKLWFALQAPENKLAIFDIFVDEKARNAHFSGAVAGALNKNANTLVAGGWDDGVVANIHNSSVLSAKPPADLYSATTATYIKLKAAPGQGENLAALLSAAGSIVADTEPGTLFWVALQIDGEHFAIFDIFAGEAGREAHFAGKVAGLLNQKASALVEGGWEKGVVANVNNYDILAIK</sequence>
<dbReference type="Gene3D" id="3.30.70.100">
    <property type="match status" value="2"/>
</dbReference>
<dbReference type="EMBL" id="CP071793">
    <property type="protein sequence ID" value="QTD50860.1"/>
    <property type="molecule type" value="Genomic_DNA"/>
</dbReference>
<keyword evidence="2" id="KW-1185">Reference proteome</keyword>
<reference evidence="1" key="1">
    <citation type="submission" date="2021-03" db="EMBL/GenBank/DDBJ databases">
        <title>Acanthopleuribacteraceae sp. M133.</title>
        <authorList>
            <person name="Wang G."/>
        </authorList>
    </citation>
    <scope>NUCLEOTIDE SEQUENCE</scope>
    <source>
        <strain evidence="1">M133</strain>
    </source>
</reference>
<dbReference type="KEGG" id="scor:J3U87_00195"/>
<accession>A0A8A4TMT0</accession>
<dbReference type="RefSeq" id="WP_237380969.1">
    <property type="nucleotide sequence ID" value="NZ_CP071793.1"/>
</dbReference>
<organism evidence="1 2">
    <name type="scientific">Sulfidibacter corallicola</name>
    <dbReference type="NCBI Taxonomy" id="2818388"/>
    <lineage>
        <taxon>Bacteria</taxon>
        <taxon>Pseudomonadati</taxon>
        <taxon>Acidobacteriota</taxon>
        <taxon>Holophagae</taxon>
        <taxon>Acanthopleuribacterales</taxon>
        <taxon>Acanthopleuribacteraceae</taxon>
        <taxon>Sulfidibacter</taxon>
    </lineage>
</organism>
<dbReference type="Proteomes" id="UP000663929">
    <property type="component" value="Chromosome"/>
</dbReference>
<evidence type="ECO:0000313" key="1">
    <source>
        <dbReference type="EMBL" id="QTD50860.1"/>
    </source>
</evidence>
<evidence type="ECO:0008006" key="3">
    <source>
        <dbReference type="Google" id="ProtNLM"/>
    </source>
</evidence>
<name>A0A8A4TMT0_SULCO</name>
<gene>
    <name evidence="1" type="ORF">J3U87_00195</name>
</gene>
<evidence type="ECO:0000313" key="2">
    <source>
        <dbReference type="Proteomes" id="UP000663929"/>
    </source>
</evidence>
<protein>
    <recommendedName>
        <fullName evidence="3">Quinol monooxygenase YgiN</fullName>
    </recommendedName>
</protein>
<dbReference type="AlphaFoldDB" id="A0A8A4TMT0"/>
<dbReference type="InterPro" id="IPR011008">
    <property type="entry name" value="Dimeric_a/b-barrel"/>
</dbReference>